<name>A0A0A1YLD5_9PSED</name>
<dbReference type="RefSeq" id="WP_025165755.1">
    <property type="nucleotide sequence ID" value="NZ_AWSQ01000003.1"/>
</dbReference>
<dbReference type="EMBL" id="AWSQ01000003">
    <property type="protein sequence ID" value="KFX69449.1"/>
    <property type="molecule type" value="Genomic_DNA"/>
</dbReference>
<keyword evidence="4" id="KW-1185">Reference proteome</keyword>
<feature type="domain" description="UspA" evidence="2">
    <location>
        <begin position="1"/>
        <end position="138"/>
    </location>
</feature>
<dbReference type="InterPro" id="IPR014729">
    <property type="entry name" value="Rossmann-like_a/b/a_fold"/>
</dbReference>
<dbReference type="InterPro" id="IPR006016">
    <property type="entry name" value="UspA"/>
</dbReference>
<gene>
    <name evidence="3" type="ORF">TMS3_0113565</name>
</gene>
<evidence type="ECO:0000313" key="4">
    <source>
        <dbReference type="Proteomes" id="UP000030063"/>
    </source>
</evidence>
<dbReference type="InterPro" id="IPR006015">
    <property type="entry name" value="Universal_stress_UspA"/>
</dbReference>
<dbReference type="SUPFAM" id="SSF52402">
    <property type="entry name" value="Adenine nucleotide alpha hydrolases-like"/>
    <property type="match status" value="1"/>
</dbReference>
<evidence type="ECO:0000256" key="1">
    <source>
        <dbReference type="ARBA" id="ARBA00008791"/>
    </source>
</evidence>
<comment type="similarity">
    <text evidence="1">Belongs to the universal stress protein A family.</text>
</comment>
<dbReference type="eggNOG" id="COG0589">
    <property type="taxonomic scope" value="Bacteria"/>
</dbReference>
<accession>A0A0A1YLD5</accession>
<reference evidence="3 4" key="1">
    <citation type="journal article" date="2014" name="Genome Announc.">
        <title>Draft Genome Sequence of Petroleum Oil-Degrading Marine Bacterium Pseudomonas taeanensis Strain MS-3, Isolated from a Crude Oil-Contaminated Seashore.</title>
        <authorList>
            <person name="Lee S.Y."/>
            <person name="Kim S.H."/>
            <person name="Lee D.G."/>
            <person name="Shin S."/>
            <person name="Yun S.H."/>
            <person name="Choi C.W."/>
            <person name="Chung Y.H."/>
            <person name="Choi J.S."/>
            <person name="Kahng H.Y."/>
            <person name="Kim S.I."/>
        </authorList>
    </citation>
    <scope>NUCLEOTIDE SEQUENCE [LARGE SCALE GENOMIC DNA]</scope>
    <source>
        <strain evidence="3 4">MS-3</strain>
    </source>
</reference>
<dbReference type="CDD" id="cd00293">
    <property type="entry name" value="USP-like"/>
    <property type="match status" value="1"/>
</dbReference>
<dbReference type="OrthoDB" id="9792500at2"/>
<dbReference type="Proteomes" id="UP000030063">
    <property type="component" value="Unassembled WGS sequence"/>
</dbReference>
<protein>
    <submittedName>
        <fullName evidence="3">Universal stress protein UspA</fullName>
    </submittedName>
</protein>
<evidence type="ECO:0000313" key="3">
    <source>
        <dbReference type="EMBL" id="KFX69449.1"/>
    </source>
</evidence>
<dbReference type="Pfam" id="PF00582">
    <property type="entry name" value="Usp"/>
    <property type="match status" value="1"/>
</dbReference>
<organism evidence="3 4">
    <name type="scientific">Pseudomonas taeanensis MS-3</name>
    <dbReference type="NCBI Taxonomy" id="1395571"/>
    <lineage>
        <taxon>Bacteria</taxon>
        <taxon>Pseudomonadati</taxon>
        <taxon>Pseudomonadota</taxon>
        <taxon>Gammaproteobacteria</taxon>
        <taxon>Pseudomonadales</taxon>
        <taxon>Pseudomonadaceae</taxon>
        <taxon>Pseudomonas</taxon>
    </lineage>
</organism>
<sequence>MYQQIMIPVDLAHIERLEKALKTGADLAKLYDIPVCYIGVSGNAPSEVAHNPNEYTTKLQQFGKAQADKYGLNKVSTAAYFSHDPAIDLDDTLLRAAKEHAADLVVMASHVPGLAEHLFASNAGAFASSATASVLVVR</sequence>
<evidence type="ECO:0000259" key="2">
    <source>
        <dbReference type="Pfam" id="PF00582"/>
    </source>
</evidence>
<proteinExistence type="inferred from homology"/>
<dbReference type="AlphaFoldDB" id="A0A0A1YLD5"/>
<dbReference type="STRING" id="1395571.TMS3_0113565"/>
<dbReference type="Gene3D" id="3.40.50.620">
    <property type="entry name" value="HUPs"/>
    <property type="match status" value="1"/>
</dbReference>
<dbReference type="PRINTS" id="PR01438">
    <property type="entry name" value="UNVRSLSTRESS"/>
</dbReference>
<comment type="caution">
    <text evidence="3">The sequence shown here is derived from an EMBL/GenBank/DDBJ whole genome shotgun (WGS) entry which is preliminary data.</text>
</comment>